<evidence type="ECO:0000256" key="2">
    <source>
        <dbReference type="ARBA" id="ARBA00022692"/>
    </source>
</evidence>
<gene>
    <name evidence="7" type="ORF">N7493_011374</name>
</gene>
<keyword evidence="3 6" id="KW-1133">Transmembrane helix</keyword>
<evidence type="ECO:0000256" key="1">
    <source>
        <dbReference type="ARBA" id="ARBA00004141"/>
    </source>
</evidence>
<dbReference type="GO" id="GO:0022857">
    <property type="term" value="F:transmembrane transporter activity"/>
    <property type="evidence" value="ECO:0007669"/>
    <property type="project" value="InterPro"/>
</dbReference>
<dbReference type="Gene3D" id="1.20.1250.20">
    <property type="entry name" value="MFS general substrate transporter like domains"/>
    <property type="match status" value="1"/>
</dbReference>
<comment type="caution">
    <text evidence="7">The sequence shown here is derived from an EMBL/GenBank/DDBJ whole genome shotgun (WGS) entry which is preliminary data.</text>
</comment>
<feature type="compositionally biased region" description="Polar residues" evidence="5">
    <location>
        <begin position="1"/>
        <end position="13"/>
    </location>
</feature>
<comment type="subcellular location">
    <subcellularLocation>
        <location evidence="1">Membrane</location>
        <topology evidence="1">Multi-pass membrane protein</topology>
    </subcellularLocation>
</comment>
<reference evidence="7" key="1">
    <citation type="journal article" date="2023" name="IMA Fungus">
        <title>Comparative genomic study of the Penicillium genus elucidates a diverse pangenome and 15 lateral gene transfer events.</title>
        <authorList>
            <person name="Petersen C."/>
            <person name="Sorensen T."/>
            <person name="Nielsen M.R."/>
            <person name="Sondergaard T.E."/>
            <person name="Sorensen J.L."/>
            <person name="Fitzpatrick D.A."/>
            <person name="Frisvad J.C."/>
            <person name="Nielsen K.L."/>
        </authorList>
    </citation>
    <scope>NUCLEOTIDE SEQUENCE</scope>
    <source>
        <strain evidence="7">IBT 17514</strain>
    </source>
</reference>
<feature type="transmembrane region" description="Helical" evidence="6">
    <location>
        <begin position="33"/>
        <end position="52"/>
    </location>
</feature>
<feature type="transmembrane region" description="Helical" evidence="6">
    <location>
        <begin position="226"/>
        <end position="246"/>
    </location>
</feature>
<feature type="transmembrane region" description="Helical" evidence="6">
    <location>
        <begin position="435"/>
        <end position="457"/>
    </location>
</feature>
<dbReference type="Pfam" id="PF07690">
    <property type="entry name" value="MFS_1"/>
    <property type="match status" value="1"/>
</dbReference>
<dbReference type="PANTHER" id="PTHR23507:SF1">
    <property type="entry name" value="FI18259P1-RELATED"/>
    <property type="match status" value="1"/>
</dbReference>
<evidence type="ECO:0008006" key="9">
    <source>
        <dbReference type="Google" id="ProtNLM"/>
    </source>
</evidence>
<dbReference type="PANTHER" id="PTHR23507">
    <property type="entry name" value="ZGC:174356"/>
    <property type="match status" value="1"/>
</dbReference>
<evidence type="ECO:0000256" key="6">
    <source>
        <dbReference type="SAM" id="Phobius"/>
    </source>
</evidence>
<evidence type="ECO:0000256" key="4">
    <source>
        <dbReference type="ARBA" id="ARBA00023136"/>
    </source>
</evidence>
<feature type="transmembrane region" description="Helical" evidence="6">
    <location>
        <begin position="469"/>
        <end position="490"/>
    </location>
</feature>
<evidence type="ECO:0000313" key="7">
    <source>
        <dbReference type="EMBL" id="KAJ5704236.1"/>
    </source>
</evidence>
<dbReference type="EMBL" id="JAQJAN010000020">
    <property type="protein sequence ID" value="KAJ5704236.1"/>
    <property type="molecule type" value="Genomic_DNA"/>
</dbReference>
<organism evidence="7 8">
    <name type="scientific">Penicillium malachiteum</name>
    <dbReference type="NCBI Taxonomy" id="1324776"/>
    <lineage>
        <taxon>Eukaryota</taxon>
        <taxon>Fungi</taxon>
        <taxon>Dikarya</taxon>
        <taxon>Ascomycota</taxon>
        <taxon>Pezizomycotina</taxon>
        <taxon>Eurotiomycetes</taxon>
        <taxon>Eurotiomycetidae</taxon>
        <taxon>Eurotiales</taxon>
        <taxon>Aspergillaceae</taxon>
        <taxon>Penicillium</taxon>
    </lineage>
</organism>
<evidence type="ECO:0000256" key="5">
    <source>
        <dbReference type="SAM" id="MobiDB-lite"/>
    </source>
</evidence>
<dbReference type="SUPFAM" id="SSF103473">
    <property type="entry name" value="MFS general substrate transporter"/>
    <property type="match status" value="1"/>
</dbReference>
<keyword evidence="2 6" id="KW-0812">Transmembrane</keyword>
<dbReference type="Proteomes" id="UP001215712">
    <property type="component" value="Unassembled WGS sequence"/>
</dbReference>
<feature type="transmembrane region" description="Helical" evidence="6">
    <location>
        <begin position="334"/>
        <end position="362"/>
    </location>
</feature>
<dbReference type="InterPro" id="IPR036259">
    <property type="entry name" value="MFS_trans_sf"/>
</dbReference>
<proteinExistence type="predicted"/>
<evidence type="ECO:0000256" key="3">
    <source>
        <dbReference type="ARBA" id="ARBA00022989"/>
    </source>
</evidence>
<dbReference type="InterPro" id="IPR011701">
    <property type="entry name" value="MFS"/>
</dbReference>
<keyword evidence="8" id="KW-1185">Reference proteome</keyword>
<protein>
    <recommendedName>
        <fullName evidence="9">Major facilitator superfamily (MFS) profile domain-containing protein</fullName>
    </recommendedName>
</protein>
<reference evidence="7" key="2">
    <citation type="submission" date="2023-01" db="EMBL/GenBank/DDBJ databases">
        <authorList>
            <person name="Petersen C."/>
        </authorList>
    </citation>
    <scope>NUCLEOTIDE SEQUENCE</scope>
    <source>
        <strain evidence="7">IBT 17514</strain>
    </source>
</reference>
<dbReference type="AlphaFoldDB" id="A0AAD6HBZ5"/>
<name>A0AAD6HBZ5_9EURO</name>
<accession>A0AAD6HBZ5</accession>
<feature type="region of interest" description="Disordered" evidence="5">
    <location>
        <begin position="1"/>
        <end position="22"/>
    </location>
</feature>
<dbReference type="GO" id="GO:0016020">
    <property type="term" value="C:membrane"/>
    <property type="evidence" value="ECO:0007669"/>
    <property type="project" value="UniProtKB-SubCell"/>
</dbReference>
<feature type="transmembrane region" description="Helical" evidence="6">
    <location>
        <begin position="383"/>
        <end position="415"/>
    </location>
</feature>
<sequence length="514" mass="56601">MATQSSEMATESQPLLPENVSEMNTKKKTRNKLMILVVGAIFILGADCGFYLSTAPQTAIFEKIICRNYLEFLDNTNTTLPTSDVADPCKSEAVQGELALITGYKDGFSMLPPILLSLPYGVLADHWGRKPVVYLGMLGIVLDELWARLICLWSDVLPLRMVWLSALWKIIGGGDQVVTSVVCTMIADVVSEDERSTALFTLMSWVYVADIVATPTSAYLMTFDPWIPWILGYFIILLGCIPFIFLPETLGDAKAKKANSHGTDNTTQFTEPTGKMSTMQLILYRLREFKASAQFIWKDINIIWMVMVAFVSMMCRQSTNMLLQYTSKRFGWSIAKASLLVTIRGSVGLTTCLVLMPALNWLSGRYLNLHGKYKDHWLSKITGILSVVGFLLVGLAPTTGLLIFGLVVVAMGGAFGVNTRSLSTALVLPDHVGTLYSTFAISQSMGVCVAGPLFAYLFKWGMHLGNAWLGLPFLQAGLFFGLATVAVWRIRVDQSLPGDDGEQEEEEPLIAESA</sequence>
<keyword evidence="4 6" id="KW-0472">Membrane</keyword>
<evidence type="ECO:0000313" key="8">
    <source>
        <dbReference type="Proteomes" id="UP001215712"/>
    </source>
</evidence>
<feature type="transmembrane region" description="Helical" evidence="6">
    <location>
        <begin position="295"/>
        <end position="314"/>
    </location>
</feature>